<accession>A0A161KDT1</accession>
<dbReference type="InterPro" id="IPR050408">
    <property type="entry name" value="HGPRT"/>
</dbReference>
<proteinExistence type="predicted"/>
<dbReference type="PANTHER" id="PTHR43340">
    <property type="entry name" value="HYPOXANTHINE-GUANINE PHOSPHORIBOSYLTRANSFERASE"/>
    <property type="match status" value="1"/>
</dbReference>
<dbReference type="GO" id="GO:0004422">
    <property type="term" value="F:hypoxanthine phosphoribosyltransferase activity"/>
    <property type="evidence" value="ECO:0007669"/>
    <property type="project" value="TreeGrafter"/>
</dbReference>
<dbReference type="EC" id="2.4.2.8" evidence="2"/>
<protein>
    <submittedName>
        <fullName evidence="2">Hypoxanthine-guanine phosphoribosyltransferase</fullName>
        <ecNumber evidence="2">2.4.2.8</ecNumber>
    </submittedName>
</protein>
<keyword evidence="2" id="KW-0808">Transferase</keyword>
<name>A0A161KDT1_9ZZZZ</name>
<dbReference type="GO" id="GO:0032263">
    <property type="term" value="P:GMP salvage"/>
    <property type="evidence" value="ECO:0007669"/>
    <property type="project" value="TreeGrafter"/>
</dbReference>
<dbReference type="EMBL" id="CZQC01000037">
    <property type="protein sequence ID" value="CUS41272.1"/>
    <property type="molecule type" value="Genomic_DNA"/>
</dbReference>
<dbReference type="Gene3D" id="3.40.50.2020">
    <property type="match status" value="1"/>
</dbReference>
<dbReference type="CDD" id="cd06223">
    <property type="entry name" value="PRTases_typeI"/>
    <property type="match status" value="1"/>
</dbReference>
<dbReference type="GO" id="GO:0000287">
    <property type="term" value="F:magnesium ion binding"/>
    <property type="evidence" value="ECO:0007669"/>
    <property type="project" value="TreeGrafter"/>
</dbReference>
<dbReference type="GO" id="GO:0006178">
    <property type="term" value="P:guanine salvage"/>
    <property type="evidence" value="ECO:0007669"/>
    <property type="project" value="TreeGrafter"/>
</dbReference>
<dbReference type="PANTHER" id="PTHR43340:SF1">
    <property type="entry name" value="HYPOXANTHINE PHOSPHORIBOSYLTRANSFERASE"/>
    <property type="match status" value="1"/>
</dbReference>
<evidence type="ECO:0000313" key="2">
    <source>
        <dbReference type="EMBL" id="CUS41272.1"/>
    </source>
</evidence>
<dbReference type="GO" id="GO:0032264">
    <property type="term" value="P:IMP salvage"/>
    <property type="evidence" value="ECO:0007669"/>
    <property type="project" value="TreeGrafter"/>
</dbReference>
<dbReference type="AlphaFoldDB" id="A0A161KDT1"/>
<reference evidence="2" key="1">
    <citation type="submission" date="2015-10" db="EMBL/GenBank/DDBJ databases">
        <authorList>
            <person name="Gilbert D.G."/>
        </authorList>
    </citation>
    <scope>NUCLEOTIDE SEQUENCE</scope>
</reference>
<gene>
    <name evidence="2" type="ORF">MGWOODY_Tha1498</name>
</gene>
<dbReference type="Pfam" id="PF00156">
    <property type="entry name" value="Pribosyltran"/>
    <property type="match status" value="1"/>
</dbReference>
<dbReference type="GO" id="GO:0005829">
    <property type="term" value="C:cytosol"/>
    <property type="evidence" value="ECO:0007669"/>
    <property type="project" value="TreeGrafter"/>
</dbReference>
<dbReference type="SUPFAM" id="SSF53271">
    <property type="entry name" value="PRTase-like"/>
    <property type="match status" value="1"/>
</dbReference>
<organism evidence="2">
    <name type="scientific">hydrothermal vent metagenome</name>
    <dbReference type="NCBI Taxonomy" id="652676"/>
    <lineage>
        <taxon>unclassified sequences</taxon>
        <taxon>metagenomes</taxon>
        <taxon>ecological metagenomes</taxon>
    </lineage>
</organism>
<dbReference type="GO" id="GO:0046100">
    <property type="term" value="P:hypoxanthine metabolic process"/>
    <property type="evidence" value="ECO:0007669"/>
    <property type="project" value="TreeGrafter"/>
</dbReference>
<feature type="domain" description="Phosphoribosyltransferase" evidence="1">
    <location>
        <begin position="21"/>
        <end position="170"/>
    </location>
</feature>
<keyword evidence="2" id="KW-0328">Glycosyltransferase</keyword>
<dbReference type="InterPro" id="IPR029057">
    <property type="entry name" value="PRTase-like"/>
</dbReference>
<dbReference type="InterPro" id="IPR000836">
    <property type="entry name" value="PRTase_dom"/>
</dbReference>
<dbReference type="NCBIfam" id="NF006605">
    <property type="entry name" value="PRK09162.1"/>
    <property type="match status" value="1"/>
</dbReference>
<evidence type="ECO:0000259" key="1">
    <source>
        <dbReference type="Pfam" id="PF00156"/>
    </source>
</evidence>
<sequence>MSQSLTREELQTVMAEADLLKSREEVEAALDRMAGEITAQLSDTMPVVYAIMNGGLVMAGQLLTRLNFPLEQGYLHATRYRGEFTGQTDLQWQAPPSIPMDGRTVLILDDIFDEGHTLAEVVKSCFAQGAKEVLTAVLVNKVHNRKNPDLAVDFVGCDVEDRYVFGYGMDYRSFWRNADGIYAVKGL</sequence>